<keyword evidence="7 14" id="KW-0227">DNA damage</keyword>
<dbReference type="PANTHER" id="PTHR13451:SF0">
    <property type="entry name" value="CROSSOVER JUNCTION ENDONUCLEASE MUS81"/>
    <property type="match status" value="1"/>
</dbReference>
<evidence type="ECO:0000256" key="13">
    <source>
        <dbReference type="ARBA" id="ARBA00023254"/>
    </source>
</evidence>
<evidence type="ECO:0000256" key="14">
    <source>
        <dbReference type="RuleBase" id="RU369042"/>
    </source>
</evidence>
<feature type="compositionally biased region" description="Low complexity" evidence="15">
    <location>
        <begin position="238"/>
        <end position="257"/>
    </location>
</feature>
<dbReference type="CDD" id="cd20074">
    <property type="entry name" value="XPF_nuclease_Mus81"/>
    <property type="match status" value="1"/>
</dbReference>
<evidence type="ECO:0000256" key="10">
    <source>
        <dbReference type="ARBA" id="ARBA00023172"/>
    </source>
</evidence>
<evidence type="ECO:0000256" key="2">
    <source>
        <dbReference type="ARBA" id="ARBA00004123"/>
    </source>
</evidence>
<dbReference type="InterPro" id="IPR010996">
    <property type="entry name" value="HHH_MUS81"/>
</dbReference>
<evidence type="ECO:0000256" key="4">
    <source>
        <dbReference type="ARBA" id="ARBA00022722"/>
    </source>
</evidence>
<keyword evidence="4 14" id="KW-0540">Nuclease</keyword>
<comment type="function">
    <text evidence="14">Interacts with EME1 to form a DNA structure-specific endonuclease with substrate preference for branched DNA structures with a 5'-end at the branch nick. Typical substrates include 3'-flap structures, D-loops, replication forks and nicked Holliday junctions. May be required in mitosis for the processing of stalled or collapsed replication fork intermediates. May be required in meiosis for the repair of meiosis-specific double strand breaks subsequent to single-end invasion (SEI).</text>
</comment>
<evidence type="ECO:0000256" key="12">
    <source>
        <dbReference type="ARBA" id="ARBA00023242"/>
    </source>
</evidence>
<keyword evidence="9 14" id="KW-0460">Magnesium</keyword>
<dbReference type="SUPFAM" id="SSF47802">
    <property type="entry name" value="DNA polymerase beta, N-terminal domain-like"/>
    <property type="match status" value="1"/>
</dbReference>
<feature type="region of interest" description="Disordered" evidence="15">
    <location>
        <begin position="411"/>
        <end position="430"/>
    </location>
</feature>
<feature type="region of interest" description="Disordered" evidence="15">
    <location>
        <begin position="78"/>
        <end position="120"/>
    </location>
</feature>
<feature type="compositionally biased region" description="Polar residues" evidence="15">
    <location>
        <begin position="168"/>
        <end position="186"/>
    </location>
</feature>
<evidence type="ECO:0000256" key="3">
    <source>
        <dbReference type="ARBA" id="ARBA00010015"/>
    </source>
</evidence>
<comment type="cofactor">
    <cofactor evidence="1 14">
        <name>Mg(2+)</name>
        <dbReference type="ChEBI" id="CHEBI:18420"/>
    </cofactor>
</comment>
<dbReference type="Gene3D" id="1.10.150.110">
    <property type="entry name" value="DNA polymerase beta, N-terminal domain-like"/>
    <property type="match status" value="1"/>
</dbReference>
<feature type="compositionally biased region" description="Polar residues" evidence="15">
    <location>
        <begin position="411"/>
        <end position="420"/>
    </location>
</feature>
<feature type="region of interest" description="Disordered" evidence="15">
    <location>
        <begin position="238"/>
        <end position="264"/>
    </location>
</feature>
<feature type="domain" description="ERCC4" evidence="16">
    <location>
        <begin position="451"/>
        <end position="566"/>
    </location>
</feature>
<dbReference type="Gene3D" id="3.40.50.10130">
    <property type="match status" value="1"/>
</dbReference>
<dbReference type="Proteomes" id="UP000818624">
    <property type="component" value="Chromosome 1"/>
</dbReference>
<protein>
    <recommendedName>
        <fullName evidence="14">Crossover junction endonuclease MUS81</fullName>
        <ecNumber evidence="14">3.1.22.-</ecNumber>
    </recommendedName>
</protein>
<dbReference type="InterPro" id="IPR033309">
    <property type="entry name" value="Mus81"/>
</dbReference>
<evidence type="ECO:0000256" key="7">
    <source>
        <dbReference type="ARBA" id="ARBA00022763"/>
    </source>
</evidence>
<keyword evidence="11 14" id="KW-0234">DNA repair</keyword>
<dbReference type="InterPro" id="IPR047416">
    <property type="entry name" value="XPF_nuclease_Mus81"/>
</dbReference>
<comment type="similarity">
    <text evidence="3 14">Belongs to the XPF family.</text>
</comment>
<keyword evidence="10 14" id="KW-0233">DNA recombination</keyword>
<dbReference type="InterPro" id="IPR047417">
    <property type="entry name" value="WHD_MUS81"/>
</dbReference>
<reference evidence="17 18" key="1">
    <citation type="journal article" date="2020" name="Elife">
        <title>Loss of centromere function drives karyotype evolution in closely related Malassezia species.</title>
        <authorList>
            <person name="Sankaranarayanan S.R."/>
            <person name="Ianiri G."/>
            <person name="Coelho M.A."/>
            <person name="Reza M.H."/>
            <person name="Thimmappa B.C."/>
            <person name="Ganguly P."/>
            <person name="Vadnala R.N."/>
            <person name="Sun S."/>
            <person name="Siddharthan R."/>
            <person name="Tellgren-Roth C."/>
            <person name="Dawson T.L."/>
            <person name="Heitman J."/>
            <person name="Sanyal K."/>
        </authorList>
    </citation>
    <scope>NUCLEOTIDE SEQUENCE [LARGE SCALE GENOMIC DNA]</scope>
    <source>
        <strain evidence="17">CBS14141</strain>
    </source>
</reference>
<organism evidence="17 18">
    <name type="scientific">Malassezia furfur</name>
    <name type="common">Pityriasis versicolor infection agent</name>
    <name type="synonym">Pityrosporum furfur</name>
    <dbReference type="NCBI Taxonomy" id="55194"/>
    <lineage>
        <taxon>Eukaryota</taxon>
        <taxon>Fungi</taxon>
        <taxon>Dikarya</taxon>
        <taxon>Basidiomycota</taxon>
        <taxon>Ustilaginomycotina</taxon>
        <taxon>Malasseziomycetes</taxon>
        <taxon>Malasseziales</taxon>
        <taxon>Malasseziaceae</taxon>
        <taxon>Malassezia</taxon>
    </lineage>
</organism>
<evidence type="ECO:0000313" key="18">
    <source>
        <dbReference type="Proteomes" id="UP000818624"/>
    </source>
</evidence>
<name>A0ABY8EMQ6_MALFU</name>
<dbReference type="InterPro" id="IPR036388">
    <property type="entry name" value="WH-like_DNA-bd_sf"/>
</dbReference>
<evidence type="ECO:0000256" key="9">
    <source>
        <dbReference type="ARBA" id="ARBA00022842"/>
    </source>
</evidence>
<comment type="subunit">
    <text evidence="14">Interacts with EME1.</text>
</comment>
<gene>
    <name evidence="17" type="primary">MUS81</name>
    <name evidence="17" type="ORF">GLX27_001479</name>
</gene>
<dbReference type="Gene3D" id="1.10.150.670">
    <property type="entry name" value="Crossover junction endonuclease EME1, DNA-binding domain"/>
    <property type="match status" value="1"/>
</dbReference>
<evidence type="ECO:0000256" key="6">
    <source>
        <dbReference type="ARBA" id="ARBA00022759"/>
    </source>
</evidence>
<evidence type="ECO:0000256" key="1">
    <source>
        <dbReference type="ARBA" id="ARBA00001946"/>
    </source>
</evidence>
<dbReference type="EC" id="3.1.22.-" evidence="14"/>
<keyword evidence="5 14" id="KW-0479">Metal-binding</keyword>
<feature type="compositionally biased region" description="Low complexity" evidence="15">
    <location>
        <begin position="86"/>
        <end position="105"/>
    </location>
</feature>
<dbReference type="CDD" id="cd21036">
    <property type="entry name" value="WH_MUS81"/>
    <property type="match status" value="1"/>
</dbReference>
<proteinExistence type="inferred from homology"/>
<evidence type="ECO:0000313" key="17">
    <source>
        <dbReference type="EMBL" id="WFD46837.1"/>
    </source>
</evidence>
<dbReference type="EMBL" id="CP046234">
    <property type="protein sequence ID" value="WFD46837.1"/>
    <property type="molecule type" value="Genomic_DNA"/>
</dbReference>
<sequence length="755" mass="83901">MAPDVHPNCVWLEFLQTWTEDARAKGLKAASAYQRAHRSLAAVTEPFVHPRETVRLPGIGDSIAKRLEKEYAQWCTANGQPIPELPSSSRPSQTTSQTPRAAPTTRPRRPRKEYVPEPRSGAHGLLVGIFTKVLEDKQDDAQVGKAELIARAQPFCDSDYTVPGGGSRTSAPSSLSHRGSGSQFTQSRRSYITGWSAMKTLIDKAYVYRSGNPPLFYLSEQGLSVARVLAEAEGLTVTAEPAAPSTTTAPPENAASPGDTASQPRRLRVQPLDLHSQLPSIPTTGAPQAVTEIPTEPERAMDRLYLPPRKHFLERPEPRSWKRTTSTQSGLSVDDGIEVEPDLDPTQHVVVDLVRSSQDDVYVASEHVPSAQPSEPLRISISLIDSSPIIQDRTCSSPMVVHSPLSNRHPSITLLSSSPSVPGAELRPPVSESARTPLGCFCLPADSYTIHMIMDHREVRSRSHHGPDAGRRVTFEDAMRRRGVECELRALELGDILWVARPKPNLSPTDAQQWNLVQEVVLDAVVERKRLDDLTSSIFDGRWHDQKQRLRASGLGRIFYLIEDVDVANLVQRHGDRIQTALSSTQIIDGFYVHRSANNEGTADFLANVHQLLQEMYTHQPLHVIRDEMIDREHYDTLQSHLRAQQPNTPFHTSYHTFQSLHGKGSAANTLQDVWTKMLLCIRRVSHEKAQEIVQRWPTPRALHRAWHTYAAQTGGAADNFLSAVIDDDVYVARRKIGQALSKQVGALLRSDAYV</sequence>
<dbReference type="SMART" id="SM00891">
    <property type="entry name" value="ERCC4"/>
    <property type="match status" value="1"/>
</dbReference>
<keyword evidence="6 14" id="KW-0255">Endonuclease</keyword>
<accession>A0ABY8EMQ6</accession>
<dbReference type="InterPro" id="IPR011335">
    <property type="entry name" value="Restrct_endonuc-II-like"/>
</dbReference>
<keyword evidence="12 14" id="KW-0539">Nucleus</keyword>
<evidence type="ECO:0000256" key="11">
    <source>
        <dbReference type="ARBA" id="ARBA00023204"/>
    </source>
</evidence>
<evidence type="ECO:0000256" key="15">
    <source>
        <dbReference type="SAM" id="MobiDB-lite"/>
    </source>
</evidence>
<feature type="region of interest" description="Disordered" evidence="15">
    <location>
        <begin position="160"/>
        <end position="186"/>
    </location>
</feature>
<comment type="subcellular location">
    <subcellularLocation>
        <location evidence="2 14">Nucleus</location>
    </subcellularLocation>
</comment>
<dbReference type="Pfam" id="PF02732">
    <property type="entry name" value="ERCC4"/>
    <property type="match status" value="1"/>
</dbReference>
<dbReference type="InterPro" id="IPR006166">
    <property type="entry name" value="ERCC4_domain"/>
</dbReference>
<evidence type="ECO:0000256" key="8">
    <source>
        <dbReference type="ARBA" id="ARBA00022801"/>
    </source>
</evidence>
<dbReference type="Pfam" id="PF14716">
    <property type="entry name" value="HHH_8"/>
    <property type="match status" value="1"/>
</dbReference>
<dbReference type="Pfam" id="PF21292">
    <property type="entry name" value="EME1-MUS81_C"/>
    <property type="match status" value="1"/>
</dbReference>
<keyword evidence="8 14" id="KW-0378">Hydrolase</keyword>
<dbReference type="InterPro" id="IPR027421">
    <property type="entry name" value="DNA_pol_lamdba_lyase_dom_sf"/>
</dbReference>
<dbReference type="PANTHER" id="PTHR13451">
    <property type="entry name" value="CLASS II CROSSOVER JUNCTION ENDONUCLEASE MUS81"/>
    <property type="match status" value="1"/>
</dbReference>
<keyword evidence="13" id="KW-0469">Meiosis</keyword>
<keyword evidence="18" id="KW-1185">Reference proteome</keyword>
<dbReference type="GO" id="GO:0004519">
    <property type="term" value="F:endonuclease activity"/>
    <property type="evidence" value="ECO:0007669"/>
    <property type="project" value="UniProtKB-KW"/>
</dbReference>
<dbReference type="InterPro" id="IPR042530">
    <property type="entry name" value="EME1/EME2_C"/>
</dbReference>
<evidence type="ECO:0000259" key="16">
    <source>
        <dbReference type="SMART" id="SM00891"/>
    </source>
</evidence>
<evidence type="ECO:0000256" key="5">
    <source>
        <dbReference type="ARBA" id="ARBA00022723"/>
    </source>
</evidence>
<dbReference type="Gene3D" id="1.10.10.10">
    <property type="entry name" value="Winged helix-like DNA-binding domain superfamily/Winged helix DNA-binding domain"/>
    <property type="match status" value="1"/>
</dbReference>
<dbReference type="SUPFAM" id="SSF52980">
    <property type="entry name" value="Restriction endonuclease-like"/>
    <property type="match status" value="1"/>
</dbReference>